<dbReference type="InterPro" id="IPR001647">
    <property type="entry name" value="HTH_TetR"/>
</dbReference>
<sequence>MAKRGRPTAYERAVRRERILDAAVATFAGRGFGAASLDEIAAAAGVTKRTLYTDVGDKAALFAAAVEREHDHIRAVATDAGSLIDVATEMVMVLHSDSAVALHRSVIAEARRFPDLAQTFYASGPLHSIDLLASYLPPGGDTPTRAAALYSVLLGEPHRRRLLDLTPAPTRSEAAAHASASLALLARS</sequence>
<reference evidence="4" key="1">
    <citation type="submission" date="2022-08" db="EMBL/GenBank/DDBJ databases">
        <authorList>
            <person name="Deng Y."/>
            <person name="Han X.-F."/>
            <person name="Zhang Y.-Q."/>
        </authorList>
    </citation>
    <scope>NUCLEOTIDE SEQUENCE</scope>
    <source>
        <strain evidence="4">CPCC 205763</strain>
    </source>
</reference>
<evidence type="ECO:0000259" key="3">
    <source>
        <dbReference type="PROSITE" id="PS50977"/>
    </source>
</evidence>
<dbReference type="RefSeq" id="WP_259504491.1">
    <property type="nucleotide sequence ID" value="NZ_JANLCM010000001.1"/>
</dbReference>
<dbReference type="EMBL" id="JANLCM010000001">
    <property type="protein sequence ID" value="MCS5716869.1"/>
    <property type="molecule type" value="Genomic_DNA"/>
</dbReference>
<dbReference type="InterPro" id="IPR009057">
    <property type="entry name" value="Homeodomain-like_sf"/>
</dbReference>
<dbReference type="Pfam" id="PF00440">
    <property type="entry name" value="TetR_N"/>
    <property type="match status" value="1"/>
</dbReference>
<dbReference type="InterPro" id="IPR039536">
    <property type="entry name" value="TetR_C_Proteobacteria"/>
</dbReference>
<dbReference type="InterPro" id="IPR050109">
    <property type="entry name" value="HTH-type_TetR-like_transc_reg"/>
</dbReference>
<dbReference type="Pfam" id="PF14246">
    <property type="entry name" value="TetR_C_7"/>
    <property type="match status" value="1"/>
</dbReference>
<accession>A0ABT2GPL3</accession>
<evidence type="ECO:0000313" key="5">
    <source>
        <dbReference type="Proteomes" id="UP001165584"/>
    </source>
</evidence>
<evidence type="ECO:0000256" key="2">
    <source>
        <dbReference type="PROSITE-ProRule" id="PRU00335"/>
    </source>
</evidence>
<dbReference type="PANTHER" id="PTHR30055">
    <property type="entry name" value="HTH-TYPE TRANSCRIPTIONAL REGULATOR RUTR"/>
    <property type="match status" value="1"/>
</dbReference>
<keyword evidence="5" id="KW-1185">Reference proteome</keyword>
<protein>
    <submittedName>
        <fullName evidence="4">TetR/AcrR family transcriptional regulator</fullName>
    </submittedName>
</protein>
<gene>
    <name evidence="4" type="ORF">N1027_01835</name>
</gene>
<comment type="caution">
    <text evidence="4">The sequence shown here is derived from an EMBL/GenBank/DDBJ whole genome shotgun (WGS) entry which is preliminary data.</text>
</comment>
<evidence type="ECO:0000256" key="1">
    <source>
        <dbReference type="ARBA" id="ARBA00023125"/>
    </source>
</evidence>
<feature type="DNA-binding region" description="H-T-H motif" evidence="2">
    <location>
        <begin position="36"/>
        <end position="55"/>
    </location>
</feature>
<name>A0ABT2GPL3_9MICO</name>
<keyword evidence="1 2" id="KW-0238">DNA-binding</keyword>
<dbReference type="Proteomes" id="UP001165584">
    <property type="component" value="Unassembled WGS sequence"/>
</dbReference>
<dbReference type="PROSITE" id="PS50977">
    <property type="entry name" value="HTH_TETR_2"/>
    <property type="match status" value="1"/>
</dbReference>
<proteinExistence type="predicted"/>
<dbReference type="Gene3D" id="1.10.357.10">
    <property type="entry name" value="Tetracycline Repressor, domain 2"/>
    <property type="match status" value="1"/>
</dbReference>
<dbReference type="PANTHER" id="PTHR30055:SF146">
    <property type="entry name" value="HTH-TYPE TRANSCRIPTIONAL DUAL REGULATOR CECR"/>
    <property type="match status" value="1"/>
</dbReference>
<evidence type="ECO:0000313" key="4">
    <source>
        <dbReference type="EMBL" id="MCS5716869.1"/>
    </source>
</evidence>
<organism evidence="4 5">
    <name type="scientific">Herbiconiux aconitum</name>
    <dbReference type="NCBI Taxonomy" id="2970913"/>
    <lineage>
        <taxon>Bacteria</taxon>
        <taxon>Bacillati</taxon>
        <taxon>Actinomycetota</taxon>
        <taxon>Actinomycetes</taxon>
        <taxon>Micrococcales</taxon>
        <taxon>Microbacteriaceae</taxon>
        <taxon>Herbiconiux</taxon>
    </lineage>
</organism>
<dbReference type="PRINTS" id="PR00455">
    <property type="entry name" value="HTHTETR"/>
</dbReference>
<feature type="domain" description="HTH tetR-type" evidence="3">
    <location>
        <begin position="13"/>
        <end position="73"/>
    </location>
</feature>
<dbReference type="SUPFAM" id="SSF46689">
    <property type="entry name" value="Homeodomain-like"/>
    <property type="match status" value="1"/>
</dbReference>